<dbReference type="PIRSF" id="PIRSF006630">
    <property type="entry name" value="NADS_GAT"/>
    <property type="match status" value="1"/>
</dbReference>
<dbReference type="Proteomes" id="UP000595362">
    <property type="component" value="Chromosome"/>
</dbReference>
<dbReference type="CDD" id="cd07570">
    <property type="entry name" value="GAT_Gln-NAD-synth"/>
    <property type="match status" value="1"/>
</dbReference>
<protein>
    <recommendedName>
        <fullName evidence="7 8">Glutamine-dependent NAD(+) synthetase</fullName>
        <ecNumber evidence="7 8">6.3.5.1</ecNumber>
    </recommendedName>
    <alternativeName>
        <fullName evidence="7 8">NAD(+) synthase [glutamine-hydrolyzing]</fullName>
    </alternativeName>
</protein>
<evidence type="ECO:0000256" key="9">
    <source>
        <dbReference type="RuleBase" id="RU003811"/>
    </source>
</evidence>
<dbReference type="SUPFAM" id="SSF52402">
    <property type="entry name" value="Adenine nucleotide alpha hydrolases-like"/>
    <property type="match status" value="1"/>
</dbReference>
<feature type="active site" description="For glutaminase activity" evidence="7">
    <location>
        <position position="112"/>
    </location>
</feature>
<dbReference type="AlphaFoldDB" id="A0A7T5R4C3"/>
<evidence type="ECO:0000259" key="10">
    <source>
        <dbReference type="PROSITE" id="PS50263"/>
    </source>
</evidence>
<comment type="pathway">
    <text evidence="1 7 8">Cofactor biosynthesis; NAD(+) biosynthesis; NAD(+) from deamido-NAD(+) (L-Gln route): step 1/1.</text>
</comment>
<dbReference type="GO" id="GO:0005524">
    <property type="term" value="F:ATP binding"/>
    <property type="evidence" value="ECO:0007669"/>
    <property type="project" value="UniProtKB-UniRule"/>
</dbReference>
<dbReference type="EC" id="6.3.5.1" evidence="7 8"/>
<comment type="similarity">
    <text evidence="9">Belongs to the NAD synthetase family.</text>
</comment>
<feature type="active site" description="Proton acceptor; for glutaminase activity" evidence="7">
    <location>
        <position position="45"/>
    </location>
</feature>
<comment type="similarity">
    <text evidence="2 7 8">In the C-terminal section; belongs to the NAD synthetase family.</text>
</comment>
<dbReference type="NCBIfam" id="NF010588">
    <property type="entry name" value="PRK13981.1"/>
    <property type="match status" value="1"/>
</dbReference>
<dbReference type="PROSITE" id="PS50263">
    <property type="entry name" value="CN_HYDROLASE"/>
    <property type="match status" value="1"/>
</dbReference>
<dbReference type="InterPro" id="IPR036526">
    <property type="entry name" value="C-N_Hydrolase_sf"/>
</dbReference>
<dbReference type="GO" id="GO:0003952">
    <property type="term" value="F:NAD+ synthase (glutamine-hydrolyzing) activity"/>
    <property type="evidence" value="ECO:0007669"/>
    <property type="project" value="UniProtKB-UniRule"/>
</dbReference>
<dbReference type="InterPro" id="IPR014729">
    <property type="entry name" value="Rossmann-like_a/b/a_fold"/>
</dbReference>
<feature type="binding site" evidence="7">
    <location>
        <position position="396"/>
    </location>
    <ligand>
        <name>ATP</name>
        <dbReference type="ChEBI" id="CHEBI:30616"/>
    </ligand>
</feature>
<dbReference type="GO" id="GO:0004359">
    <property type="term" value="F:glutaminase activity"/>
    <property type="evidence" value="ECO:0007669"/>
    <property type="project" value="InterPro"/>
</dbReference>
<reference evidence="11 12" key="1">
    <citation type="submission" date="2020-07" db="EMBL/GenBank/DDBJ databases">
        <title>Huge and variable diversity of episymbiotic CPR bacteria and DPANN archaea in groundwater ecosystems.</title>
        <authorList>
            <person name="He C.Y."/>
            <person name="Keren R."/>
            <person name="Whittaker M."/>
            <person name="Farag I.F."/>
            <person name="Doudna J."/>
            <person name="Cate J.H.D."/>
            <person name="Banfield J.F."/>
        </authorList>
    </citation>
    <scope>NUCLEOTIDE SEQUENCE [LARGE SCALE GENOMIC DNA]</scope>
    <source>
        <strain evidence="11">NC_groundwater_70_Ag_B-0.1um_54_66</strain>
    </source>
</reference>
<feature type="binding site" evidence="7">
    <location>
        <position position="401"/>
    </location>
    <ligand>
        <name>deamido-NAD(+)</name>
        <dbReference type="ChEBI" id="CHEBI:58437"/>
        <note>ligand shared between two neighboring subunits</note>
    </ligand>
</feature>
<dbReference type="NCBIfam" id="TIGR00552">
    <property type="entry name" value="nadE"/>
    <property type="match status" value="1"/>
</dbReference>
<feature type="binding site" evidence="7">
    <location>
        <position position="174"/>
    </location>
    <ligand>
        <name>L-glutamine</name>
        <dbReference type="ChEBI" id="CHEBI:58359"/>
    </ligand>
</feature>
<evidence type="ECO:0000256" key="2">
    <source>
        <dbReference type="ARBA" id="ARBA00007145"/>
    </source>
</evidence>
<comment type="catalytic activity">
    <reaction evidence="7 8">
        <text>deamido-NAD(+) + L-glutamine + ATP + H2O = L-glutamate + AMP + diphosphate + NAD(+) + H(+)</text>
        <dbReference type="Rhea" id="RHEA:24384"/>
        <dbReference type="ChEBI" id="CHEBI:15377"/>
        <dbReference type="ChEBI" id="CHEBI:15378"/>
        <dbReference type="ChEBI" id="CHEBI:29985"/>
        <dbReference type="ChEBI" id="CHEBI:30616"/>
        <dbReference type="ChEBI" id="CHEBI:33019"/>
        <dbReference type="ChEBI" id="CHEBI:57540"/>
        <dbReference type="ChEBI" id="CHEBI:58359"/>
        <dbReference type="ChEBI" id="CHEBI:58437"/>
        <dbReference type="ChEBI" id="CHEBI:456215"/>
        <dbReference type="EC" id="6.3.5.1"/>
    </reaction>
</comment>
<dbReference type="GO" id="GO:0009435">
    <property type="term" value="P:NAD+ biosynthetic process"/>
    <property type="evidence" value="ECO:0007669"/>
    <property type="project" value="UniProtKB-UniRule"/>
</dbReference>
<proteinExistence type="inferred from homology"/>
<feature type="binding site" evidence="7">
    <location>
        <position position="372"/>
    </location>
    <ligand>
        <name>deamido-NAD(+)</name>
        <dbReference type="ChEBI" id="CHEBI:58437"/>
        <note>ligand shared between two neighboring subunits</note>
    </ligand>
</feature>
<dbReference type="PANTHER" id="PTHR23090">
    <property type="entry name" value="NH 3 /GLUTAMINE-DEPENDENT NAD + SYNTHETASE"/>
    <property type="match status" value="1"/>
</dbReference>
<evidence type="ECO:0000256" key="6">
    <source>
        <dbReference type="ARBA" id="ARBA00023027"/>
    </source>
</evidence>
<keyword evidence="3 7" id="KW-0436">Ligase</keyword>
<comment type="caution">
    <text evidence="7">Lacks conserved residue(s) required for the propagation of feature annotation.</text>
</comment>
<name>A0A7T5R4C3_9BACT</name>
<evidence type="ECO:0000256" key="8">
    <source>
        <dbReference type="PIRNR" id="PIRNR006630"/>
    </source>
</evidence>
<feature type="active site" description="Nucleophile; for glutaminase activity" evidence="7">
    <location>
        <position position="148"/>
    </location>
</feature>
<feature type="domain" description="CN hydrolase" evidence="10">
    <location>
        <begin position="6"/>
        <end position="244"/>
    </location>
</feature>
<sequence>MTAASLHITLAQINPIVGNIEYNLNKIRKIRDESPDLANLILFPELSICGYPPEDLVLKPFFLEQVKSAVEELVRESKNKYIALSCPWMQDGKIMSALHLIGEGRIAGTVYKRNLPNYGVFDEARIFKPGPLADPLTLNGHKLGFIICEDTWTPEAAARLKQSGAELLLSINASPYEITKHGQRLDVARARVKETGLPLIYVNQCGGQDEIVFDGASFTLNEHGDTILQAEEFVEDTHHTTWTRGNGHWLCSTGTSHPPHEKTEAAYQALMIALRDYVAKNGFPGVLIGMSGGVDSALSAAIAVDALGADNVHGVMMPSVYTSHESFKDAEDSCRLLGMHYDIISIVDPVSAFENTLVNHFTDDTPDITHQNIQARARGITLMALSNATGKMVLSTGNKSEVAVGYATLYGDMCGGFNVLKDVYKTQVYELCRWRNQNRPDHGFGPDGLVIPDNVLTKAPTAELKANQRDQDTLPPYDVLDSILEGLIEHDWDVKTIAAHGGHDPQTIQQVWRMLDLAEYKRRQAAPGPKITSRAFGRERRYPITNHFSRIIKS</sequence>
<keyword evidence="5 7" id="KW-0067">ATP-binding</keyword>
<evidence type="ECO:0000256" key="3">
    <source>
        <dbReference type="ARBA" id="ARBA00022598"/>
    </source>
</evidence>
<dbReference type="Gene3D" id="3.60.110.10">
    <property type="entry name" value="Carbon-nitrogen hydrolase"/>
    <property type="match status" value="1"/>
</dbReference>
<dbReference type="UniPathway" id="UPA00253">
    <property type="reaction ID" value="UER00334"/>
</dbReference>
<dbReference type="FunFam" id="3.40.50.620:FF:000106">
    <property type="entry name" value="Glutamine-dependent NAD(+) synthetase"/>
    <property type="match status" value="1"/>
</dbReference>
<dbReference type="InterPro" id="IPR014445">
    <property type="entry name" value="Gln-dep_NAD_synthase"/>
</dbReference>
<dbReference type="InterPro" id="IPR003010">
    <property type="entry name" value="C-N_Hydrolase"/>
</dbReference>
<feature type="binding site" evidence="7">
    <location>
        <position position="521"/>
    </location>
    <ligand>
        <name>deamido-NAD(+)</name>
        <dbReference type="ChEBI" id="CHEBI:58437"/>
        <note>ligand shared between two neighboring subunits</note>
    </ligand>
</feature>
<dbReference type="HAMAP" id="MF_02090">
    <property type="entry name" value="NadE_glutamine_dep"/>
    <property type="match status" value="1"/>
</dbReference>
<feature type="binding site" evidence="7">
    <location>
        <position position="118"/>
    </location>
    <ligand>
        <name>L-glutamine</name>
        <dbReference type="ChEBI" id="CHEBI:58359"/>
    </ligand>
</feature>
<accession>A0A7T5R4C3</accession>
<evidence type="ECO:0000313" key="11">
    <source>
        <dbReference type="EMBL" id="QQG37318.1"/>
    </source>
</evidence>
<dbReference type="GO" id="GO:0005737">
    <property type="term" value="C:cytoplasm"/>
    <property type="evidence" value="ECO:0007669"/>
    <property type="project" value="InterPro"/>
</dbReference>
<dbReference type="SUPFAM" id="SSF56317">
    <property type="entry name" value="Carbon-nitrogen hydrolase"/>
    <property type="match status" value="1"/>
</dbReference>
<evidence type="ECO:0000256" key="5">
    <source>
        <dbReference type="ARBA" id="ARBA00022840"/>
    </source>
</evidence>
<dbReference type="PANTHER" id="PTHR23090:SF9">
    <property type="entry name" value="GLUTAMINE-DEPENDENT NAD(+) SYNTHETASE"/>
    <property type="match status" value="1"/>
</dbReference>
<dbReference type="GO" id="GO:0008795">
    <property type="term" value="F:NAD+ synthase activity"/>
    <property type="evidence" value="ECO:0007669"/>
    <property type="project" value="UniProtKB-UniRule"/>
</dbReference>
<evidence type="ECO:0000256" key="1">
    <source>
        <dbReference type="ARBA" id="ARBA00005188"/>
    </source>
</evidence>
<evidence type="ECO:0000256" key="7">
    <source>
        <dbReference type="HAMAP-Rule" id="MF_02090"/>
    </source>
</evidence>
<keyword evidence="4 7" id="KW-0547">Nucleotide-binding</keyword>
<dbReference type="CDD" id="cd00553">
    <property type="entry name" value="NAD_synthase"/>
    <property type="match status" value="1"/>
</dbReference>
<dbReference type="InterPro" id="IPR003694">
    <property type="entry name" value="NAD_synthase"/>
</dbReference>
<comment type="function">
    <text evidence="7">Catalyzes the ATP-dependent amidation of deamido-NAD to form NAD. Uses L-glutamine as a nitrogen source.</text>
</comment>
<gene>
    <name evidence="7" type="primary">nadE</name>
    <name evidence="11" type="ORF">HYS17_06035</name>
</gene>
<dbReference type="InterPro" id="IPR022310">
    <property type="entry name" value="NAD/GMP_synthase"/>
</dbReference>
<keyword evidence="6 7" id="KW-0520">NAD</keyword>
<feature type="binding site" evidence="7">
    <location>
        <begin position="289"/>
        <end position="296"/>
    </location>
    <ligand>
        <name>ATP</name>
        <dbReference type="ChEBI" id="CHEBI:30616"/>
    </ligand>
</feature>
<dbReference type="EMBL" id="CP066681">
    <property type="protein sequence ID" value="QQG37318.1"/>
    <property type="molecule type" value="Genomic_DNA"/>
</dbReference>
<dbReference type="Gene3D" id="3.40.50.620">
    <property type="entry name" value="HUPs"/>
    <property type="match status" value="1"/>
</dbReference>
<evidence type="ECO:0000256" key="4">
    <source>
        <dbReference type="ARBA" id="ARBA00022741"/>
    </source>
</evidence>
<feature type="binding site" evidence="7">
    <location>
        <position position="180"/>
    </location>
    <ligand>
        <name>L-glutamine</name>
        <dbReference type="ChEBI" id="CHEBI:58359"/>
    </ligand>
</feature>
<evidence type="ECO:0000313" key="12">
    <source>
        <dbReference type="Proteomes" id="UP000595362"/>
    </source>
</evidence>
<organism evidence="11 12">
    <name type="scientific">Micavibrio aeruginosavorus</name>
    <dbReference type="NCBI Taxonomy" id="349221"/>
    <lineage>
        <taxon>Bacteria</taxon>
        <taxon>Pseudomonadati</taxon>
        <taxon>Bdellovibrionota</taxon>
        <taxon>Bdellovibrionia</taxon>
        <taxon>Bdellovibrionales</taxon>
        <taxon>Pseudobdellovibrionaceae</taxon>
        <taxon>Micavibrio</taxon>
    </lineage>
</organism>
<dbReference type="Pfam" id="PF02540">
    <property type="entry name" value="NAD_synthase"/>
    <property type="match status" value="1"/>
</dbReference>
<dbReference type="Pfam" id="PF00795">
    <property type="entry name" value="CN_hydrolase"/>
    <property type="match status" value="1"/>
</dbReference>